<keyword evidence="5 8" id="KW-0812">Transmembrane</keyword>
<comment type="similarity">
    <text evidence="2">Belongs to the major facilitator superfamily.</text>
</comment>
<dbReference type="Pfam" id="PF07690">
    <property type="entry name" value="MFS_1"/>
    <property type="match status" value="1"/>
</dbReference>
<evidence type="ECO:0000256" key="1">
    <source>
        <dbReference type="ARBA" id="ARBA00004651"/>
    </source>
</evidence>
<dbReference type="SUPFAM" id="SSF103473">
    <property type="entry name" value="MFS general substrate transporter"/>
    <property type="match status" value="1"/>
</dbReference>
<evidence type="ECO:0000313" key="10">
    <source>
        <dbReference type="EMBL" id="TCP68395.1"/>
    </source>
</evidence>
<keyword evidence="7 8" id="KW-0472">Membrane</keyword>
<feature type="transmembrane region" description="Helical" evidence="8">
    <location>
        <begin position="286"/>
        <end position="304"/>
    </location>
</feature>
<feature type="transmembrane region" description="Helical" evidence="8">
    <location>
        <begin position="142"/>
        <end position="163"/>
    </location>
</feature>
<dbReference type="GO" id="GO:0022857">
    <property type="term" value="F:transmembrane transporter activity"/>
    <property type="evidence" value="ECO:0007669"/>
    <property type="project" value="InterPro"/>
</dbReference>
<evidence type="ECO:0000313" key="11">
    <source>
        <dbReference type="Proteomes" id="UP000294813"/>
    </source>
</evidence>
<dbReference type="EMBL" id="SLXT01000003">
    <property type="protein sequence ID" value="TCP68395.1"/>
    <property type="molecule type" value="Genomic_DNA"/>
</dbReference>
<feature type="transmembrane region" description="Helical" evidence="8">
    <location>
        <begin position="169"/>
        <end position="188"/>
    </location>
</feature>
<feature type="transmembrane region" description="Helical" evidence="8">
    <location>
        <begin position="373"/>
        <end position="392"/>
    </location>
</feature>
<keyword evidence="11" id="KW-1185">Reference proteome</keyword>
<dbReference type="PROSITE" id="PS50850">
    <property type="entry name" value="MFS"/>
    <property type="match status" value="1"/>
</dbReference>
<feature type="transmembrane region" description="Helical" evidence="8">
    <location>
        <begin position="83"/>
        <end position="102"/>
    </location>
</feature>
<dbReference type="InterPro" id="IPR020846">
    <property type="entry name" value="MFS_dom"/>
</dbReference>
<feature type="transmembrane region" description="Helical" evidence="8">
    <location>
        <begin position="108"/>
        <end position="130"/>
    </location>
</feature>
<comment type="subcellular location">
    <subcellularLocation>
        <location evidence="1">Cell membrane</location>
        <topology evidence="1">Multi-pass membrane protein</topology>
    </subcellularLocation>
</comment>
<keyword evidence="3" id="KW-0813">Transport</keyword>
<dbReference type="Proteomes" id="UP000294813">
    <property type="component" value="Unassembled WGS sequence"/>
</dbReference>
<feature type="transmembrane region" description="Helical" evidence="8">
    <location>
        <begin position="51"/>
        <end position="71"/>
    </location>
</feature>
<evidence type="ECO:0000256" key="5">
    <source>
        <dbReference type="ARBA" id="ARBA00022692"/>
    </source>
</evidence>
<feature type="transmembrane region" description="Helical" evidence="8">
    <location>
        <begin position="221"/>
        <end position="243"/>
    </location>
</feature>
<evidence type="ECO:0000256" key="2">
    <source>
        <dbReference type="ARBA" id="ARBA00008335"/>
    </source>
</evidence>
<dbReference type="InterPro" id="IPR036259">
    <property type="entry name" value="MFS_trans_sf"/>
</dbReference>
<dbReference type="CDD" id="cd17324">
    <property type="entry name" value="MFS_NepI_like"/>
    <property type="match status" value="1"/>
</dbReference>
<proteinExistence type="inferred from homology"/>
<name>A0A4R2SB09_9FIRM</name>
<keyword evidence="6 8" id="KW-1133">Transmembrane helix</keyword>
<feature type="domain" description="Major facilitator superfamily (MFS) profile" evidence="9">
    <location>
        <begin position="17"/>
        <end position="396"/>
    </location>
</feature>
<dbReference type="GO" id="GO:0005886">
    <property type="term" value="C:plasma membrane"/>
    <property type="evidence" value="ECO:0007669"/>
    <property type="project" value="UniProtKB-SubCell"/>
</dbReference>
<gene>
    <name evidence="10" type="ORF">EDD73_10324</name>
</gene>
<feature type="transmembrane region" description="Helical" evidence="8">
    <location>
        <begin position="345"/>
        <end position="367"/>
    </location>
</feature>
<dbReference type="PANTHER" id="PTHR43271:SF1">
    <property type="entry name" value="INNER MEMBRANE TRANSPORT PROTEIN YNFM"/>
    <property type="match status" value="1"/>
</dbReference>
<evidence type="ECO:0000256" key="4">
    <source>
        <dbReference type="ARBA" id="ARBA00022475"/>
    </source>
</evidence>
<evidence type="ECO:0000256" key="7">
    <source>
        <dbReference type="ARBA" id="ARBA00023136"/>
    </source>
</evidence>
<evidence type="ECO:0000259" key="9">
    <source>
        <dbReference type="PROSITE" id="PS50850"/>
    </source>
</evidence>
<comment type="caution">
    <text evidence="10">The sequence shown here is derived from an EMBL/GenBank/DDBJ whole genome shotgun (WGS) entry which is preliminary data.</text>
</comment>
<protein>
    <submittedName>
        <fullName evidence="10">YNFM family putative membrane transporter</fullName>
    </submittedName>
</protein>
<sequence>MKGVQYIRQGTTQFQKANLALFAGGFVNFAILYCVQPLLPEFTEEFLVSPTTASLAVSLTTAVMAVFMLIVGSLSEAWGRKPVMTATLVTSSLLIIATALAPTFEALLVWRMLLGMVLAGLPAIAMAYLGEEMEPTSLGLAMGMYISGNSIGGMAGRFIVGLLTDLGSWRWALALIGVLSLLASLYFWRTLPASRNFRPRPLALAALGRSMAEHLKDRQMVRLFATGFLLMGSFVTLFNYIGFVLIAPPYELRPAWVGGIFIVYTVGTVSSTWMGQLAGRFRRRAVLWWGLLIVGVGAFGTLAAPLLFKIIGLAVFTFGFFGAHSIASSWVGLLARHDRAQASGLYLFFYYTGAGVAGTLGGLLWSWYGWPGIVWMIVGFMVVAMVLTRTLAKEKKTALS</sequence>
<dbReference type="Gene3D" id="1.20.1250.20">
    <property type="entry name" value="MFS general substrate transporter like domains"/>
    <property type="match status" value="1"/>
</dbReference>
<reference evidence="10 11" key="1">
    <citation type="submission" date="2019-03" db="EMBL/GenBank/DDBJ databases">
        <title>Genomic Encyclopedia of Type Strains, Phase IV (KMG-IV): sequencing the most valuable type-strain genomes for metagenomic binning, comparative biology and taxonomic classification.</title>
        <authorList>
            <person name="Goeker M."/>
        </authorList>
    </citation>
    <scope>NUCLEOTIDE SEQUENCE [LARGE SCALE GENOMIC DNA]</scope>
    <source>
        <strain evidence="10 11">DSM 11170</strain>
    </source>
</reference>
<feature type="transmembrane region" description="Helical" evidence="8">
    <location>
        <begin position="310"/>
        <end position="333"/>
    </location>
</feature>
<dbReference type="InterPro" id="IPR011701">
    <property type="entry name" value="MFS"/>
</dbReference>
<dbReference type="PANTHER" id="PTHR43271">
    <property type="entry name" value="BLL2771 PROTEIN"/>
    <property type="match status" value="1"/>
</dbReference>
<evidence type="ECO:0000256" key="3">
    <source>
        <dbReference type="ARBA" id="ARBA00022448"/>
    </source>
</evidence>
<organism evidence="10 11">
    <name type="scientific">Heliophilum fasciatum</name>
    <dbReference type="NCBI Taxonomy" id="35700"/>
    <lineage>
        <taxon>Bacteria</taxon>
        <taxon>Bacillati</taxon>
        <taxon>Bacillota</taxon>
        <taxon>Clostridia</taxon>
        <taxon>Eubacteriales</taxon>
        <taxon>Heliobacteriaceae</taxon>
        <taxon>Heliophilum</taxon>
    </lineage>
</organism>
<keyword evidence="4" id="KW-1003">Cell membrane</keyword>
<feature type="transmembrane region" description="Helical" evidence="8">
    <location>
        <begin position="20"/>
        <end position="39"/>
    </location>
</feature>
<evidence type="ECO:0000256" key="8">
    <source>
        <dbReference type="SAM" id="Phobius"/>
    </source>
</evidence>
<dbReference type="AlphaFoldDB" id="A0A4R2SB09"/>
<feature type="transmembrane region" description="Helical" evidence="8">
    <location>
        <begin position="255"/>
        <end position="274"/>
    </location>
</feature>
<accession>A0A4R2SB09</accession>
<evidence type="ECO:0000256" key="6">
    <source>
        <dbReference type="ARBA" id="ARBA00022989"/>
    </source>
</evidence>